<proteinExistence type="predicted"/>
<accession>A0A6S6TSE8</accession>
<dbReference type="AlphaFoldDB" id="A0A6S6TSE8"/>
<evidence type="ECO:0000313" key="1">
    <source>
        <dbReference type="EMBL" id="CAA6817639.1"/>
    </source>
</evidence>
<protein>
    <recommendedName>
        <fullName evidence="2">Glycoside hydrolase</fullName>
    </recommendedName>
</protein>
<dbReference type="EMBL" id="CACVAQ010000254">
    <property type="protein sequence ID" value="CAA6817639.1"/>
    <property type="molecule type" value="Genomic_DNA"/>
</dbReference>
<dbReference type="Pfam" id="PF22612">
    <property type="entry name" value="GH113"/>
    <property type="match status" value="1"/>
</dbReference>
<name>A0A6S6TSE8_9BACT</name>
<dbReference type="CDD" id="cd19608">
    <property type="entry name" value="GH113_mannanase-like"/>
    <property type="match status" value="1"/>
</dbReference>
<dbReference type="InterPro" id="IPR017853">
    <property type="entry name" value="GH"/>
</dbReference>
<evidence type="ECO:0008006" key="2">
    <source>
        <dbReference type="Google" id="ProtNLM"/>
    </source>
</evidence>
<dbReference type="InterPro" id="IPR055151">
    <property type="entry name" value="GH113"/>
</dbReference>
<dbReference type="PROSITE" id="PS51257">
    <property type="entry name" value="PROKAR_LIPOPROTEIN"/>
    <property type="match status" value="1"/>
</dbReference>
<dbReference type="Gene3D" id="3.20.20.80">
    <property type="entry name" value="Glycosidases"/>
    <property type="match status" value="1"/>
</dbReference>
<dbReference type="SUPFAM" id="SSF51445">
    <property type="entry name" value="(Trans)glycosidases"/>
    <property type="match status" value="1"/>
</dbReference>
<organism evidence="1">
    <name type="scientific">uncultured Aureispira sp</name>
    <dbReference type="NCBI Taxonomy" id="1331704"/>
    <lineage>
        <taxon>Bacteria</taxon>
        <taxon>Pseudomonadati</taxon>
        <taxon>Bacteroidota</taxon>
        <taxon>Saprospiria</taxon>
        <taxon>Saprospirales</taxon>
        <taxon>Saprospiraceae</taxon>
        <taxon>Aureispira</taxon>
        <taxon>environmental samples</taxon>
    </lineage>
</organism>
<gene>
    <name evidence="1" type="ORF">HELGO_WM17289</name>
</gene>
<reference evidence="1" key="1">
    <citation type="submission" date="2020-01" db="EMBL/GenBank/DDBJ databases">
        <authorList>
            <person name="Meier V. D."/>
            <person name="Meier V D."/>
        </authorList>
    </citation>
    <scope>NUCLEOTIDE SEQUENCE</scope>
    <source>
        <strain evidence="1">HLG_WM_MAG_10</strain>
    </source>
</reference>
<sequence length="359" mass="40763">MKKNSLFHFLKKISVLCSIFGLSSCTADKIPCEVPVKNGLMTNKVRGMSVVAAESPIAGTPVKNLHDIGVNWVAALPYSYYVINNPRIDTISVCPLPDCPHGPDSKHAVMELIQRSKQQGLKVMLKPQLWSAEQWVGQMEFDSEAKWDQFEVNYTQLILEWAQIAENMDVDLFCIGTEIAKFVTHRPNYWRNLIVQIRQVYTGPLTYAANWDDYQAVSFWDELDYIGIDAYFPLMPGTTPPVCELINAWEPYEQEISAYSVQQNRPVLFTEFGYLSVSGCAYNTWELEAKMDDNEINEQAQANALHALVEVFGAKSWWAGGFQWKWYADAVSASCETDLAKDYTPEGKMGVDMLKKLYQ</sequence>